<dbReference type="InterPro" id="IPR049126">
    <property type="entry name" value="FAN1-like_TPR"/>
</dbReference>
<dbReference type="PANTHER" id="PTHR15749:SF4">
    <property type="entry name" value="FANCONI-ASSOCIATED NUCLEASE 1"/>
    <property type="match status" value="1"/>
</dbReference>
<protein>
    <recommendedName>
        <fullName evidence="8">Fanconi-associated nuclease</fullName>
        <ecNumber evidence="8">3.1.4.1</ecNumber>
    </recommendedName>
</protein>
<comment type="subcellular location">
    <subcellularLocation>
        <location evidence="8">Nucleus</location>
    </subcellularLocation>
</comment>
<keyword evidence="3 8" id="KW-0540">Nuclease</keyword>
<accession>A0A5C3F9A2</accession>
<sequence length="1391" mass="153346">MPLHLAQHKSYHPYSRQNQERVERDEAIAALERAHQHSSAFTAQDQARLDLLRKQAARNSNRGSERDSRLRAAEREVLAGKAGELDRHDALFNARRKGQDQVRPLPSSSSASIVDAAGHINFWAHEDPTSTSTSTSASTSRRHRQNPDHLREQQEARLRFEESVGASLGRPASELRPWYTNADLQNGEERKKTDEQKLEAAYRESARKTSSDPLKAMESFLSKRKQAQQRQRSQERQLQTPSAAARGFDDDDDDDDDFNEEYSDLFNRDAVRAAKRGRDRSSREEEERGRSDLGERRRSSGTGTAEPGGDTANLASAEAAGEAKKPPIAALSGVIATEGRIIDGDNDGGDDDDDDDKANQSLDSCGTTGSSSSEDRGPPTPSAIGENPYRPGSRSSMYPELFQEMVCTVLESESYLFSNAEVDLLSAFFMLSYAARYLFVRLLQRKRDAWYRLDRLTAYEQEIGDLRPAKDELARSLRPPAKTGPKIEHARREEESRRLQAIQRGATGGLGAGGRDGDVGDIGDEDKENLVQALTLPELQRNLHLDESTGLSQPGAKRTSLAAADSNARRTASAAAGHTAQDRKAEGGDDGHALSRFVLTEADMHGGAEESMSLLTLDELKVLAKKLNIAKTGTTRAQHIAALLATKSQSTLFSAPSPSKKGTAVAANSAGGGRQLTLNFGSSGKKAAQANRLREELAEVLRGGCIQVVPEVRSLVDRVALVYYRGNLLGSAALTAAILSRSRRRNYPIYGFRRSGFLFPSRDHLIAFERALEIEARMEHLIQFGKSERDHREALELFESVYPEWQACVDECVRAHPDGVDKLVYHRMRFHPGWVLSRVVYKGAACLARFKLHDRERDVLTRLLDQRVFRRGRRGDWYDRLALITALYSDDARRGKKEALRISIRGIQDPDTHLIYHDTLQRRIGRLESQLRVPRSEQHDFSYAKLKRTTEVVFEGVRLDVMLDQDDPGRDGGGDSPGARMSSFLGRQPARSSSPSPSSAKTMRRSASERSLGGSPLKRQQSDEKSPSPSGFQVRKPLFKRVKVETFAPTAKQEPAPEVLPPIKDEAGQGGRAAPGEGDVGAGYSAPSSSPSSPSANDHVAGASAAATTPTRPTAAVKREESSDSLTDDLALDGIDAPALLQEDPTLFSLGLNSAAELTPVETRKETRSSMRSVWRGLDGRPCHVEQLCLQHYAQQGFRGSHCEGKVLTMIFALVMWDVLFRSDVEGAFETPFQAAPLDLGSDAFAVVRSREIRERLDEIERTGGLHLIARADDEQRPRRTWAVGCRWDLFGREELLEVAQCLGGRAIAVVCQMFCEEWEHCTGGMPDLVIWRMRDRCVRFVEVKGPGDRLSETQKVWIDVLLRAGVDVQVGLVVEAAGDGGGAAAARGGQ</sequence>
<keyword evidence="4 8" id="KW-0479">Metal-binding</keyword>
<keyword evidence="8" id="KW-0234">DNA repair</keyword>
<feature type="region of interest" description="Disordered" evidence="9">
    <location>
        <begin position="1"/>
        <end position="22"/>
    </location>
</feature>
<evidence type="ECO:0000256" key="7">
    <source>
        <dbReference type="ARBA" id="ARBA00023211"/>
    </source>
</evidence>
<feature type="region of interest" description="Disordered" evidence="9">
    <location>
        <begin position="340"/>
        <end position="392"/>
    </location>
</feature>
<feature type="compositionally biased region" description="Low complexity" evidence="9">
    <location>
        <begin position="129"/>
        <end position="139"/>
    </location>
</feature>
<feature type="compositionally biased region" description="Low complexity" evidence="9">
    <location>
        <begin position="312"/>
        <end position="325"/>
    </location>
</feature>
<evidence type="ECO:0000256" key="8">
    <source>
        <dbReference type="RuleBase" id="RU365033"/>
    </source>
</evidence>
<feature type="region of interest" description="Disordered" evidence="9">
    <location>
        <begin position="124"/>
        <end position="151"/>
    </location>
</feature>
<feature type="compositionally biased region" description="Basic residues" evidence="9">
    <location>
        <begin position="1"/>
        <end position="11"/>
    </location>
</feature>
<feature type="region of interest" description="Disordered" evidence="9">
    <location>
        <begin position="505"/>
        <end position="524"/>
    </location>
</feature>
<organism evidence="11 12">
    <name type="scientific">Pseudozyma flocculosa</name>
    <dbReference type="NCBI Taxonomy" id="84751"/>
    <lineage>
        <taxon>Eukaryota</taxon>
        <taxon>Fungi</taxon>
        <taxon>Dikarya</taxon>
        <taxon>Basidiomycota</taxon>
        <taxon>Ustilaginomycotina</taxon>
        <taxon>Ustilaginomycetes</taxon>
        <taxon>Ustilaginales</taxon>
        <taxon>Ustilaginaceae</taxon>
        <taxon>Pseudozyma</taxon>
    </lineage>
</organism>
<dbReference type="InterPro" id="IPR049132">
    <property type="entry name" value="FAN1-like_euk"/>
</dbReference>
<dbReference type="InterPro" id="IPR049125">
    <property type="entry name" value="FAN1-like_WH"/>
</dbReference>
<feature type="compositionally biased region" description="Gly residues" evidence="9">
    <location>
        <begin position="1068"/>
        <end position="1081"/>
    </location>
</feature>
<evidence type="ECO:0000256" key="6">
    <source>
        <dbReference type="ARBA" id="ARBA00022842"/>
    </source>
</evidence>
<evidence type="ECO:0000256" key="4">
    <source>
        <dbReference type="ARBA" id="ARBA00022723"/>
    </source>
</evidence>
<feature type="domain" description="VRR-NUC" evidence="10">
    <location>
        <begin position="1260"/>
        <end position="1376"/>
    </location>
</feature>
<dbReference type="PANTHER" id="PTHR15749">
    <property type="entry name" value="FANCONI-ASSOCIATED NUCLEASE 1"/>
    <property type="match status" value="1"/>
</dbReference>
<keyword evidence="8" id="KW-0227">DNA damage</keyword>
<feature type="compositionally biased region" description="Polar residues" evidence="9">
    <location>
        <begin position="359"/>
        <end position="372"/>
    </location>
</feature>
<dbReference type="GO" id="GO:0046872">
    <property type="term" value="F:metal ion binding"/>
    <property type="evidence" value="ECO:0007669"/>
    <property type="project" value="UniProtKB-KW"/>
</dbReference>
<keyword evidence="8" id="KW-0539">Nucleus</keyword>
<evidence type="ECO:0000256" key="2">
    <source>
        <dbReference type="ARBA" id="ARBA00005533"/>
    </source>
</evidence>
<dbReference type="GO" id="GO:0070336">
    <property type="term" value="F:flap-structured DNA binding"/>
    <property type="evidence" value="ECO:0007669"/>
    <property type="project" value="TreeGrafter"/>
</dbReference>
<dbReference type="Gene3D" id="3.40.1350.10">
    <property type="match status" value="1"/>
</dbReference>
<dbReference type="CDD" id="cd22326">
    <property type="entry name" value="FAN1-like"/>
    <property type="match status" value="1"/>
</dbReference>
<reference evidence="11 12" key="1">
    <citation type="submission" date="2018-03" db="EMBL/GenBank/DDBJ databases">
        <authorList>
            <person name="Guldener U."/>
        </authorList>
    </citation>
    <scope>NUCLEOTIDE SEQUENCE [LARGE SCALE GENOMIC DNA]</scope>
    <source>
        <strain evidence="11 12">DAOM196992</strain>
    </source>
</reference>
<evidence type="ECO:0000256" key="5">
    <source>
        <dbReference type="ARBA" id="ARBA00022801"/>
    </source>
</evidence>
<feature type="compositionally biased region" description="Basic and acidic residues" evidence="9">
    <location>
        <begin position="580"/>
        <end position="591"/>
    </location>
</feature>
<dbReference type="InterPro" id="IPR011856">
    <property type="entry name" value="tRNA_endonuc-like_dom_sf"/>
</dbReference>
<dbReference type="Pfam" id="PF21170">
    <property type="entry name" value="FAN1_TPR"/>
    <property type="match status" value="1"/>
</dbReference>
<dbReference type="Proteomes" id="UP000323386">
    <property type="component" value="Unassembled WGS sequence"/>
</dbReference>
<keyword evidence="5 8" id="KW-0378">Hydrolase</keyword>
<dbReference type="Pfam" id="PF21315">
    <property type="entry name" value="FAN1_HTH"/>
    <property type="match status" value="1"/>
</dbReference>
<dbReference type="GO" id="GO:0017108">
    <property type="term" value="F:5'-flap endonuclease activity"/>
    <property type="evidence" value="ECO:0007669"/>
    <property type="project" value="TreeGrafter"/>
</dbReference>
<comment type="function">
    <text evidence="8">Nuclease required for the repair of DNA interstrand cross-links (ICL). Acts as a 5'-3' exonuclease that anchors at a cut end of DNA and cleaves DNA successively at every third nucleotide, allowing to excise an ICL from one strand through flanking incisions.</text>
</comment>
<keyword evidence="6 8" id="KW-0460">Magnesium</keyword>
<feature type="region of interest" description="Disordered" evidence="9">
    <location>
        <begin position="171"/>
        <end position="325"/>
    </location>
</feature>
<dbReference type="GO" id="GO:0005634">
    <property type="term" value="C:nucleus"/>
    <property type="evidence" value="ECO:0007669"/>
    <property type="project" value="UniProtKB-SubCell"/>
</dbReference>
<evidence type="ECO:0000256" key="9">
    <source>
        <dbReference type="SAM" id="MobiDB-lite"/>
    </source>
</evidence>
<name>A0A5C3F9A2_9BASI</name>
<evidence type="ECO:0000313" key="11">
    <source>
        <dbReference type="EMBL" id="SPO40666.1"/>
    </source>
</evidence>
<feature type="compositionally biased region" description="Low complexity" evidence="9">
    <location>
        <begin position="1085"/>
        <end position="1116"/>
    </location>
</feature>
<dbReference type="GO" id="GO:0004528">
    <property type="term" value="F:phosphodiesterase I activity"/>
    <property type="evidence" value="ECO:0007669"/>
    <property type="project" value="UniProtKB-EC"/>
</dbReference>
<evidence type="ECO:0000256" key="1">
    <source>
        <dbReference type="ARBA" id="ARBA00000983"/>
    </source>
</evidence>
<dbReference type="EMBL" id="OOIP01000021">
    <property type="protein sequence ID" value="SPO40666.1"/>
    <property type="molecule type" value="Genomic_DNA"/>
</dbReference>
<dbReference type="GO" id="GO:0008409">
    <property type="term" value="F:5'-3' exonuclease activity"/>
    <property type="evidence" value="ECO:0007669"/>
    <property type="project" value="TreeGrafter"/>
</dbReference>
<evidence type="ECO:0000256" key="3">
    <source>
        <dbReference type="ARBA" id="ARBA00022722"/>
    </source>
</evidence>
<dbReference type="OrthoDB" id="258143at2759"/>
<gene>
    <name evidence="11" type="ORF">PSFLO_06148</name>
</gene>
<dbReference type="SMART" id="SM00990">
    <property type="entry name" value="VRR_NUC"/>
    <property type="match status" value="1"/>
</dbReference>
<evidence type="ECO:0000313" key="12">
    <source>
        <dbReference type="Proteomes" id="UP000323386"/>
    </source>
</evidence>
<comment type="similarity">
    <text evidence="2 8">Belongs to the FAN1 family.</text>
</comment>
<feature type="compositionally biased region" description="Acidic residues" evidence="9">
    <location>
        <begin position="249"/>
        <end position="263"/>
    </location>
</feature>
<evidence type="ECO:0000259" key="10">
    <source>
        <dbReference type="SMART" id="SM00990"/>
    </source>
</evidence>
<feature type="compositionally biased region" description="Basic and acidic residues" evidence="9">
    <location>
        <begin position="279"/>
        <end position="298"/>
    </location>
</feature>
<dbReference type="InterPro" id="IPR014883">
    <property type="entry name" value="VRR_NUC"/>
</dbReference>
<dbReference type="EC" id="3.1.4.1" evidence="8"/>
<dbReference type="Pfam" id="PF08774">
    <property type="entry name" value="VRR_NUC"/>
    <property type="match status" value="1"/>
</dbReference>
<dbReference type="GO" id="GO:0036297">
    <property type="term" value="P:interstrand cross-link repair"/>
    <property type="evidence" value="ECO:0007669"/>
    <property type="project" value="InterPro"/>
</dbReference>
<feature type="compositionally biased region" description="Acidic residues" evidence="9">
    <location>
        <begin position="344"/>
        <end position="356"/>
    </location>
</feature>
<proteinExistence type="inferred from homology"/>
<comment type="cofactor">
    <cofactor evidence="8">
        <name>Mg(2+)</name>
        <dbReference type="ChEBI" id="CHEBI:18420"/>
    </cofactor>
    <cofactor evidence="8">
        <name>Mn(2+)</name>
        <dbReference type="ChEBI" id="CHEBI:29035"/>
    </cofactor>
</comment>
<keyword evidence="7 8" id="KW-0464">Manganese</keyword>
<keyword evidence="12" id="KW-1185">Reference proteome</keyword>
<feature type="region of interest" description="Disordered" evidence="9">
    <location>
        <begin position="963"/>
        <end position="1128"/>
    </location>
</feature>
<feature type="compositionally biased region" description="Basic and acidic residues" evidence="9">
    <location>
        <begin position="187"/>
        <end position="210"/>
    </location>
</feature>
<feature type="compositionally biased region" description="Low complexity" evidence="9">
    <location>
        <begin position="228"/>
        <end position="239"/>
    </location>
</feature>
<feature type="region of interest" description="Disordered" evidence="9">
    <location>
        <begin position="546"/>
        <end position="591"/>
    </location>
</feature>
<dbReference type="InterPro" id="IPR033315">
    <property type="entry name" value="Fan1-like"/>
</dbReference>
<comment type="catalytic activity">
    <reaction evidence="1 8">
        <text>Hydrolytically removes 5'-nucleotides successively from the 3'-hydroxy termini of 3'-hydroxy-terminated oligonucleotides.</text>
        <dbReference type="EC" id="3.1.4.1"/>
    </reaction>
</comment>